<proteinExistence type="predicted"/>
<organism evidence="1 2">
    <name type="scientific">Streptomyces pluripotens</name>
    <dbReference type="NCBI Taxonomy" id="1355015"/>
    <lineage>
        <taxon>Bacteria</taxon>
        <taxon>Bacillati</taxon>
        <taxon>Actinomycetota</taxon>
        <taxon>Actinomycetes</taxon>
        <taxon>Kitasatosporales</taxon>
        <taxon>Streptomycetaceae</taxon>
        <taxon>Streptomyces</taxon>
    </lineage>
</organism>
<gene>
    <name evidence="1" type="ORF">LK07_00560</name>
</gene>
<protein>
    <submittedName>
        <fullName evidence="1">Uncharacterized protein</fullName>
    </submittedName>
</protein>
<evidence type="ECO:0000313" key="2">
    <source>
        <dbReference type="Proteomes" id="UP000031501"/>
    </source>
</evidence>
<dbReference type="AlphaFoldDB" id="A0A221NS27"/>
<keyword evidence="2" id="KW-1185">Reference proteome</keyword>
<name>A0A221NS27_9ACTN</name>
<sequence length="63" mass="7733">MLPTLSEPPHPYHPHLEQPEHYQRFNRGHARLRAPGERAFVRLTSWRLLRRTRWRRHPAHSTH</sequence>
<dbReference type="EMBL" id="CP022433">
    <property type="protein sequence ID" value="ASN22770.1"/>
    <property type="molecule type" value="Genomic_DNA"/>
</dbReference>
<accession>A0A221NS27</accession>
<evidence type="ECO:0000313" key="1">
    <source>
        <dbReference type="EMBL" id="ASN22770.1"/>
    </source>
</evidence>
<reference evidence="1 2" key="1">
    <citation type="submission" date="2017-07" db="EMBL/GenBank/DDBJ databases">
        <title>Genome sequence of Streptomyces pluripotens MUSC 137T.</title>
        <authorList>
            <person name="Ser H.-L."/>
            <person name="Lee L.-H."/>
        </authorList>
    </citation>
    <scope>NUCLEOTIDE SEQUENCE [LARGE SCALE GENOMIC DNA]</scope>
    <source>
        <strain evidence="1 2">MUSC 137</strain>
    </source>
</reference>
<dbReference type="Proteomes" id="UP000031501">
    <property type="component" value="Chromosome"/>
</dbReference>